<evidence type="ECO:0000313" key="3">
    <source>
        <dbReference type="Proteomes" id="UP000248806"/>
    </source>
</evidence>
<sequence length="197" mass="22789">MSDKKMPPLPEEALGMYERNHTGMTYLEHFIHELLLAANELEQFQQAEEYRARFEPREDMKLAPIVIQKQGNRTIFVTISNKTGKPLSAYVLQDGAYHALGLMPTVHHPATESGFSMRYFHTLSDEEKHLLCRFIYWDIKVQRQKGFLQHIRMEKAPQLGSLPSNDVWDDASRLIRERTEGPCAGNQTAKDDMIEQN</sequence>
<dbReference type="OrthoDB" id="5672046at2"/>
<dbReference type="EMBL" id="QKUF01000012">
    <property type="protein sequence ID" value="PZW27504.1"/>
    <property type="molecule type" value="Genomic_DNA"/>
</dbReference>
<dbReference type="AlphaFoldDB" id="A0A326U4D3"/>
<organism evidence="2 3">
    <name type="scientific">Thermosporothrix hazakensis</name>
    <dbReference type="NCBI Taxonomy" id="644383"/>
    <lineage>
        <taxon>Bacteria</taxon>
        <taxon>Bacillati</taxon>
        <taxon>Chloroflexota</taxon>
        <taxon>Ktedonobacteria</taxon>
        <taxon>Ktedonobacterales</taxon>
        <taxon>Thermosporotrichaceae</taxon>
        <taxon>Thermosporothrix</taxon>
    </lineage>
</organism>
<protein>
    <submittedName>
        <fullName evidence="2">Uncharacterized protein</fullName>
    </submittedName>
</protein>
<dbReference type="Proteomes" id="UP000248806">
    <property type="component" value="Unassembled WGS sequence"/>
</dbReference>
<evidence type="ECO:0000313" key="2">
    <source>
        <dbReference type="EMBL" id="PZW27504.1"/>
    </source>
</evidence>
<reference evidence="2 3" key="1">
    <citation type="submission" date="2018-06" db="EMBL/GenBank/DDBJ databases">
        <title>Genomic Encyclopedia of Archaeal and Bacterial Type Strains, Phase II (KMG-II): from individual species to whole genera.</title>
        <authorList>
            <person name="Goeker M."/>
        </authorList>
    </citation>
    <scope>NUCLEOTIDE SEQUENCE [LARGE SCALE GENOMIC DNA]</scope>
    <source>
        <strain evidence="2 3">ATCC BAA-1881</strain>
    </source>
</reference>
<accession>A0A326U4D3</accession>
<name>A0A326U4D3_THEHA</name>
<proteinExistence type="predicted"/>
<dbReference type="RefSeq" id="WP_111323946.1">
    <property type="nucleotide sequence ID" value="NZ_BIFX01000001.1"/>
</dbReference>
<gene>
    <name evidence="2" type="ORF">EI42_03591</name>
</gene>
<keyword evidence="3" id="KW-1185">Reference proteome</keyword>
<evidence type="ECO:0000256" key="1">
    <source>
        <dbReference type="SAM" id="MobiDB-lite"/>
    </source>
</evidence>
<feature type="region of interest" description="Disordered" evidence="1">
    <location>
        <begin position="178"/>
        <end position="197"/>
    </location>
</feature>
<comment type="caution">
    <text evidence="2">The sequence shown here is derived from an EMBL/GenBank/DDBJ whole genome shotgun (WGS) entry which is preliminary data.</text>
</comment>